<feature type="compositionally biased region" description="Basic and acidic residues" evidence="12">
    <location>
        <begin position="49"/>
        <end position="65"/>
    </location>
</feature>
<gene>
    <name evidence="15" type="ORF">KC01_LOCUS27731</name>
</gene>
<feature type="domain" description="Glycylpeptide N-tetradecanoyltransferase C-terminal" evidence="14">
    <location>
        <begin position="315"/>
        <end position="494"/>
    </location>
</feature>
<accession>A0AAV2LG70</accession>
<feature type="region of interest" description="Disordered" evidence="12">
    <location>
        <begin position="1"/>
        <end position="81"/>
    </location>
</feature>
<evidence type="ECO:0000256" key="10">
    <source>
        <dbReference type="RuleBase" id="RU000586"/>
    </source>
</evidence>
<dbReference type="GO" id="GO:0005829">
    <property type="term" value="C:cytosol"/>
    <property type="evidence" value="ECO:0007669"/>
    <property type="project" value="UniProtKB-SubCell"/>
</dbReference>
<evidence type="ECO:0000256" key="12">
    <source>
        <dbReference type="SAM" id="MobiDB-lite"/>
    </source>
</evidence>
<evidence type="ECO:0000256" key="4">
    <source>
        <dbReference type="ARBA" id="ARBA00022490"/>
    </source>
</evidence>
<dbReference type="GO" id="GO:0004379">
    <property type="term" value="F:glycylpeptide N-tetradecanoyltransferase activity"/>
    <property type="evidence" value="ECO:0007669"/>
    <property type="project" value="UniProtKB-EC"/>
</dbReference>
<evidence type="ECO:0000256" key="2">
    <source>
        <dbReference type="ARBA" id="ARBA00004514"/>
    </source>
</evidence>
<dbReference type="PANTHER" id="PTHR11377:SF7">
    <property type="entry name" value="GLYCYLPEPTIDE N-TETRADECANOYLTRANSFERASE 1"/>
    <property type="match status" value="1"/>
</dbReference>
<comment type="subcellular location">
    <subcellularLocation>
        <location evidence="2">Cytoplasm</location>
        <location evidence="2">Cytosol</location>
    </subcellularLocation>
    <subcellularLocation>
        <location evidence="1">Membrane</location>
        <topology evidence="1">Peripheral membrane protein</topology>
    </subcellularLocation>
</comment>
<keyword evidence="5" id="KW-0597">Phosphoprotein</keyword>
<comment type="catalytic activity">
    <reaction evidence="9 10">
        <text>N-terminal glycyl-[protein] + tetradecanoyl-CoA = N-tetradecanoylglycyl-[protein] + CoA + H(+)</text>
        <dbReference type="Rhea" id="RHEA:15521"/>
        <dbReference type="Rhea" id="RHEA-COMP:12666"/>
        <dbReference type="Rhea" id="RHEA-COMP:12667"/>
        <dbReference type="ChEBI" id="CHEBI:15378"/>
        <dbReference type="ChEBI" id="CHEBI:57287"/>
        <dbReference type="ChEBI" id="CHEBI:57385"/>
        <dbReference type="ChEBI" id="CHEBI:64723"/>
        <dbReference type="ChEBI" id="CHEBI:133050"/>
        <dbReference type="EC" id="2.3.1.97"/>
    </reaction>
</comment>
<evidence type="ECO:0000256" key="3">
    <source>
        <dbReference type="ARBA" id="ARBA00009469"/>
    </source>
</evidence>
<evidence type="ECO:0000313" key="15">
    <source>
        <dbReference type="EMBL" id="CAL1599463.1"/>
    </source>
</evidence>
<keyword evidence="6 10" id="KW-0808">Transferase</keyword>
<keyword evidence="8 10" id="KW-0012">Acyltransferase</keyword>
<keyword evidence="7" id="KW-0472">Membrane</keyword>
<evidence type="ECO:0000259" key="14">
    <source>
        <dbReference type="Pfam" id="PF02799"/>
    </source>
</evidence>
<evidence type="ECO:0000256" key="11">
    <source>
        <dbReference type="RuleBase" id="RU004178"/>
    </source>
</evidence>
<dbReference type="AlphaFoldDB" id="A0AAV2LG70"/>
<sequence>MKKNSELVGREQGLVTPPPLAARDKTQKATNCIAKRSQSIYKPSTMTASKDEKQQTPDESVTAKETKKHKKKADNWRPLGPRDPFAMLNALPEEKQQEIQRALHLFNLGPTLPRTLEQAKKHQYHFWDTQPVPKLGDTISSHGPVADGERRVRAEPYSLPQGFSWDTLDLSSAAVLKELCTLLNDNFTVEDDNTLRLDFTEEFLKWTLQSPQWLPQWHCGVRVDSNKKLVGFIAAVPTDLTVYAKEINMVQVRLLCVHKKLRQKRMTPVLIRELSRRVAQRGVQQGLYSAHVVLPTPLSTCSYWHRSLNTRKLMELKYPGVRQDIAVQRAVKLNKLRDATKTAGLRAMTRADIPALHSLLQSNKSKFDLSTNFSVQGVEHWLLPRDRLTFSYVIQGEDGGLSGAFSFFSLSWEVLNDPQHLELREAQLLFCLCPSADLKDVMEDALVLAKAKGFDVFTALDVMDNKTFLENLKFNMSGKRTHTYLYNWKCPTVNPDKVGFVLPI</sequence>
<feature type="compositionally biased region" description="Polar residues" evidence="12">
    <location>
        <begin position="36"/>
        <end position="48"/>
    </location>
</feature>
<dbReference type="InterPro" id="IPR022677">
    <property type="entry name" value="NMT_C"/>
</dbReference>
<dbReference type="SUPFAM" id="SSF55729">
    <property type="entry name" value="Acyl-CoA N-acyltransferases (Nat)"/>
    <property type="match status" value="2"/>
</dbReference>
<evidence type="ECO:0000256" key="6">
    <source>
        <dbReference type="ARBA" id="ARBA00022679"/>
    </source>
</evidence>
<feature type="domain" description="Glycylpeptide N-tetradecanoyltransferase N-terminal" evidence="13">
    <location>
        <begin position="150"/>
        <end position="301"/>
    </location>
</feature>
<comment type="function">
    <text evidence="10">Adds a myristoyl group to the N-terminal glycine residue of certain cellular proteins.</text>
</comment>
<evidence type="ECO:0000256" key="1">
    <source>
        <dbReference type="ARBA" id="ARBA00004170"/>
    </source>
</evidence>
<dbReference type="Pfam" id="PF01233">
    <property type="entry name" value="NMT"/>
    <property type="match status" value="1"/>
</dbReference>
<dbReference type="PIRSF" id="PIRSF015892">
    <property type="entry name" value="N-myristl_transf"/>
    <property type="match status" value="1"/>
</dbReference>
<dbReference type="InterPro" id="IPR000903">
    <property type="entry name" value="NMT"/>
</dbReference>
<evidence type="ECO:0000256" key="7">
    <source>
        <dbReference type="ARBA" id="ARBA00023136"/>
    </source>
</evidence>
<dbReference type="Pfam" id="PF02799">
    <property type="entry name" value="NMT_C"/>
    <property type="match status" value="1"/>
</dbReference>
<dbReference type="EC" id="2.3.1.97" evidence="10"/>
<dbReference type="PANTHER" id="PTHR11377">
    <property type="entry name" value="N-MYRISTOYL TRANSFERASE"/>
    <property type="match status" value="1"/>
</dbReference>
<dbReference type="Gene3D" id="3.40.630.170">
    <property type="match status" value="1"/>
</dbReference>
<evidence type="ECO:0000259" key="13">
    <source>
        <dbReference type="Pfam" id="PF01233"/>
    </source>
</evidence>
<dbReference type="FunFam" id="3.40.630.170:FF:000003">
    <property type="entry name" value="Glycylpeptide N-tetradecanoyltransferase"/>
    <property type="match status" value="1"/>
</dbReference>
<dbReference type="Proteomes" id="UP001497482">
    <property type="component" value="Chromosome 23"/>
</dbReference>
<keyword evidence="4" id="KW-0963">Cytoplasm</keyword>
<name>A0AAV2LG70_KNICA</name>
<protein>
    <recommendedName>
        <fullName evidence="10">Glycylpeptide N-tetradecanoyltransferase</fullName>
        <ecNumber evidence="10">2.3.1.97</ecNumber>
    </recommendedName>
</protein>
<evidence type="ECO:0000256" key="9">
    <source>
        <dbReference type="ARBA" id="ARBA00048276"/>
    </source>
</evidence>
<dbReference type="EMBL" id="OZ035845">
    <property type="protein sequence ID" value="CAL1599463.1"/>
    <property type="molecule type" value="Genomic_DNA"/>
</dbReference>
<dbReference type="InterPro" id="IPR022676">
    <property type="entry name" value="NMT_N"/>
</dbReference>
<comment type="similarity">
    <text evidence="3 11">Belongs to the NMT family.</text>
</comment>
<reference evidence="15 16" key="1">
    <citation type="submission" date="2024-04" db="EMBL/GenBank/DDBJ databases">
        <authorList>
            <person name="Waldvogel A.-M."/>
            <person name="Schoenle A."/>
        </authorList>
    </citation>
    <scope>NUCLEOTIDE SEQUENCE [LARGE SCALE GENOMIC DNA]</scope>
</reference>
<evidence type="ECO:0000256" key="5">
    <source>
        <dbReference type="ARBA" id="ARBA00022553"/>
    </source>
</evidence>
<evidence type="ECO:0000313" key="16">
    <source>
        <dbReference type="Proteomes" id="UP001497482"/>
    </source>
</evidence>
<organism evidence="15 16">
    <name type="scientific">Knipowitschia caucasica</name>
    <name type="common">Caucasian dwarf goby</name>
    <name type="synonym">Pomatoschistus caucasicus</name>
    <dbReference type="NCBI Taxonomy" id="637954"/>
    <lineage>
        <taxon>Eukaryota</taxon>
        <taxon>Metazoa</taxon>
        <taxon>Chordata</taxon>
        <taxon>Craniata</taxon>
        <taxon>Vertebrata</taxon>
        <taxon>Euteleostomi</taxon>
        <taxon>Actinopterygii</taxon>
        <taxon>Neopterygii</taxon>
        <taxon>Teleostei</taxon>
        <taxon>Neoteleostei</taxon>
        <taxon>Acanthomorphata</taxon>
        <taxon>Gobiaria</taxon>
        <taxon>Gobiiformes</taxon>
        <taxon>Gobioidei</taxon>
        <taxon>Gobiidae</taxon>
        <taxon>Gobiinae</taxon>
        <taxon>Knipowitschia</taxon>
    </lineage>
</organism>
<dbReference type="GO" id="GO:0016020">
    <property type="term" value="C:membrane"/>
    <property type="evidence" value="ECO:0007669"/>
    <property type="project" value="UniProtKB-SubCell"/>
</dbReference>
<dbReference type="InterPro" id="IPR016181">
    <property type="entry name" value="Acyl_CoA_acyltransferase"/>
</dbReference>
<evidence type="ECO:0000256" key="8">
    <source>
        <dbReference type="ARBA" id="ARBA00023315"/>
    </source>
</evidence>
<keyword evidence="16" id="KW-1185">Reference proteome</keyword>
<proteinExistence type="inferred from homology"/>